<dbReference type="Proteomes" id="UP001642484">
    <property type="component" value="Unassembled WGS sequence"/>
</dbReference>
<evidence type="ECO:0000313" key="2">
    <source>
        <dbReference type="EMBL" id="CAK9032896.1"/>
    </source>
</evidence>
<evidence type="ECO:0000313" key="3">
    <source>
        <dbReference type="Proteomes" id="UP001642484"/>
    </source>
</evidence>
<feature type="coiled-coil region" evidence="1">
    <location>
        <begin position="495"/>
        <end position="541"/>
    </location>
</feature>
<proteinExistence type="predicted"/>
<keyword evidence="3" id="KW-1185">Reference proteome</keyword>
<protein>
    <submittedName>
        <fullName evidence="2">Uncharacterized protein</fullName>
    </submittedName>
</protein>
<organism evidence="2 3">
    <name type="scientific">Durusdinium trenchii</name>
    <dbReference type="NCBI Taxonomy" id="1381693"/>
    <lineage>
        <taxon>Eukaryota</taxon>
        <taxon>Sar</taxon>
        <taxon>Alveolata</taxon>
        <taxon>Dinophyceae</taxon>
        <taxon>Suessiales</taxon>
        <taxon>Symbiodiniaceae</taxon>
        <taxon>Durusdinium</taxon>
    </lineage>
</organism>
<gene>
    <name evidence="2" type="ORF">CCMP2556_LOCUS18846</name>
</gene>
<dbReference type="EMBL" id="CAXAMN010010846">
    <property type="protein sequence ID" value="CAK9032896.1"/>
    <property type="molecule type" value="Genomic_DNA"/>
</dbReference>
<name>A0ABP0L166_9DINO</name>
<keyword evidence="1" id="KW-0175">Coiled coil</keyword>
<evidence type="ECO:0000256" key="1">
    <source>
        <dbReference type="SAM" id="Coils"/>
    </source>
</evidence>
<comment type="caution">
    <text evidence="2">The sequence shown here is derived from an EMBL/GenBank/DDBJ whole genome shotgun (WGS) entry which is preliminary data.</text>
</comment>
<accession>A0ABP0L166</accession>
<sequence>MDLEQLETLEAETTAPHTEDGALAWPESLTMSEEVHYSQQWCVELATFMVGKNPALYIAKTEGGRGRSIRFIEDGQPGELATTPTKTDFPLIIVPAKDGEDDEWVPTSPREDGALAWPESLTMSEEGLTEIDFRGAETTAAPQTAAEQSEDGALALPESFTATSGEVNVPSFDGINEEETPDCLDEALEQNDLKRLLQGVKDLCGEIVKMGDEIQLYSDRSDMVNLAKCDSTDTAEKLFTKHPDPLFQATWDLKKNELDIRARKASAERLTQEVLEELHRKGDPEKVDGKQISDERLASREHFTSALAESKDRIDRLQKEGVPEDEEMSDQQQRQVLARHVSECVKSRDEVTERRGAMCLAESVCPGILTEIRVQKHQASKVEACVAHAQKALAKADADLEKLKKHQGRLDQNSKYLQKLCREYDTKVKQDLLVVWDALYHFGKVTKACLNNVSIREFLYAIEDKTQEAITEAEDEMTLAEPAYRNAVQAAHSAAREAKKRAQQIHEKSKEAAQRLNDVVKEGAQKSLENAELVRQLAERKLVERRPLRGTAVEATPERWCGHQVQLQQHLPQGRSFSQRWC</sequence>
<reference evidence="2 3" key="1">
    <citation type="submission" date="2024-02" db="EMBL/GenBank/DDBJ databases">
        <authorList>
            <person name="Chen Y."/>
            <person name="Shah S."/>
            <person name="Dougan E. K."/>
            <person name="Thang M."/>
            <person name="Chan C."/>
        </authorList>
    </citation>
    <scope>NUCLEOTIDE SEQUENCE [LARGE SCALE GENOMIC DNA]</scope>
</reference>